<accession>A0ABP5B7X4</accession>
<dbReference type="InterPro" id="IPR050191">
    <property type="entry name" value="ATP-dep_DNA_ligase"/>
</dbReference>
<feature type="domain" description="ATP-dependent DNA ligase family profile" evidence="3">
    <location>
        <begin position="117"/>
        <end position="198"/>
    </location>
</feature>
<evidence type="ECO:0000256" key="2">
    <source>
        <dbReference type="ARBA" id="ARBA00022598"/>
    </source>
</evidence>
<dbReference type="RefSeq" id="WP_425581419.1">
    <property type="nucleotide sequence ID" value="NZ_BAAAMJ010000087.1"/>
</dbReference>
<dbReference type="GO" id="GO:0016874">
    <property type="term" value="F:ligase activity"/>
    <property type="evidence" value="ECO:0007669"/>
    <property type="project" value="UniProtKB-KW"/>
</dbReference>
<comment type="similarity">
    <text evidence="1">Belongs to the ATP-dependent DNA ligase family.</text>
</comment>
<dbReference type="Gene3D" id="3.30.470.30">
    <property type="entry name" value="DNA ligase/mRNA capping enzyme"/>
    <property type="match status" value="1"/>
</dbReference>
<proteinExistence type="inferred from homology"/>
<dbReference type="Proteomes" id="UP001501303">
    <property type="component" value="Unassembled WGS sequence"/>
</dbReference>
<name>A0ABP5B7X4_9ACTN</name>
<dbReference type="EMBL" id="BAAAMJ010000087">
    <property type="protein sequence ID" value="GAA1935848.1"/>
    <property type="molecule type" value="Genomic_DNA"/>
</dbReference>
<dbReference type="Pfam" id="PF01068">
    <property type="entry name" value="DNA_ligase_A_M"/>
    <property type="match status" value="1"/>
</dbReference>
<dbReference type="InterPro" id="IPR012310">
    <property type="entry name" value="DNA_ligase_ATP-dep_cent"/>
</dbReference>
<dbReference type="PROSITE" id="PS50160">
    <property type="entry name" value="DNA_LIGASE_A3"/>
    <property type="match status" value="1"/>
</dbReference>
<comment type="caution">
    <text evidence="4">The sequence shown here is derived from an EMBL/GenBank/DDBJ whole genome shotgun (WGS) entry which is preliminary data.</text>
</comment>
<keyword evidence="2 4" id="KW-0436">Ligase</keyword>
<sequence>MSALRPPVRVALARTVRTLPTRGDLAYEPKFDGHRMVAFRTGSGVLLQARSGRLVTDSFPDLATAVERLPEGTVLDGEAVVWTRAGRTDFAAVQRRAAAGRVRAAGLARELPASYAVFDLLALGREDLRRLPLRERRARLTALLEQLGPPVQAVPQTLDPHVARAWYDSLPPTGVEGLVIKRLDQPYRAGRGEWRKLRHSETREAAVVGTVGPAFRPRALALVLPDDDTPVISAPLAPAQRAEIASALAGPAAPDPATALAGDGTVYRPVPSGLTVEVLRSTTRHAETVVTRLRRPE</sequence>
<dbReference type="PANTHER" id="PTHR45674:SF4">
    <property type="entry name" value="DNA LIGASE 1"/>
    <property type="match status" value="1"/>
</dbReference>
<dbReference type="PANTHER" id="PTHR45674">
    <property type="entry name" value="DNA LIGASE 1/3 FAMILY MEMBER"/>
    <property type="match status" value="1"/>
</dbReference>
<dbReference type="SUPFAM" id="SSF56091">
    <property type="entry name" value="DNA ligase/mRNA capping enzyme, catalytic domain"/>
    <property type="match status" value="1"/>
</dbReference>
<organism evidence="4 5">
    <name type="scientific">Streptomyces sodiiphilus</name>
    <dbReference type="NCBI Taxonomy" id="226217"/>
    <lineage>
        <taxon>Bacteria</taxon>
        <taxon>Bacillati</taxon>
        <taxon>Actinomycetota</taxon>
        <taxon>Actinomycetes</taxon>
        <taxon>Kitasatosporales</taxon>
        <taxon>Streptomycetaceae</taxon>
        <taxon>Streptomyces</taxon>
    </lineage>
</organism>
<evidence type="ECO:0000313" key="4">
    <source>
        <dbReference type="EMBL" id="GAA1935848.1"/>
    </source>
</evidence>
<evidence type="ECO:0000256" key="1">
    <source>
        <dbReference type="ARBA" id="ARBA00007572"/>
    </source>
</evidence>
<reference evidence="5" key="1">
    <citation type="journal article" date="2019" name="Int. J. Syst. Evol. Microbiol.">
        <title>The Global Catalogue of Microorganisms (GCM) 10K type strain sequencing project: providing services to taxonomists for standard genome sequencing and annotation.</title>
        <authorList>
            <consortium name="The Broad Institute Genomics Platform"/>
            <consortium name="The Broad Institute Genome Sequencing Center for Infectious Disease"/>
            <person name="Wu L."/>
            <person name="Ma J."/>
        </authorList>
    </citation>
    <scope>NUCLEOTIDE SEQUENCE [LARGE SCALE GENOMIC DNA]</scope>
    <source>
        <strain evidence="5">JCM 13581</strain>
    </source>
</reference>
<keyword evidence="5" id="KW-1185">Reference proteome</keyword>
<evidence type="ECO:0000259" key="3">
    <source>
        <dbReference type="PROSITE" id="PS50160"/>
    </source>
</evidence>
<protein>
    <submittedName>
        <fullName evidence="4">DNA ligase</fullName>
    </submittedName>
</protein>
<evidence type="ECO:0000313" key="5">
    <source>
        <dbReference type="Proteomes" id="UP001501303"/>
    </source>
</evidence>
<gene>
    <name evidence="4" type="ORF">GCM10009716_48610</name>
</gene>